<dbReference type="Proteomes" id="UP000694545">
    <property type="component" value="Unplaced"/>
</dbReference>
<evidence type="ECO:0000313" key="2">
    <source>
        <dbReference type="Proteomes" id="UP000694545"/>
    </source>
</evidence>
<name>A0A8D2JEL2_VARKO</name>
<gene>
    <name evidence="1" type="primary">EPCIP</name>
</gene>
<dbReference type="PANTHER" id="PTHR35658">
    <property type="entry name" value="RCG58666, ISOFORM CRA_A"/>
    <property type="match status" value="1"/>
</dbReference>
<reference evidence="1" key="2">
    <citation type="submission" date="2025-09" db="UniProtKB">
        <authorList>
            <consortium name="Ensembl"/>
        </authorList>
    </citation>
    <scope>IDENTIFICATION</scope>
</reference>
<protein>
    <submittedName>
        <fullName evidence="1">Chromosome 21 open reading frame 62</fullName>
    </submittedName>
</protein>
<dbReference type="Pfam" id="PF15137">
    <property type="entry name" value="ECPIP"/>
    <property type="match status" value="1"/>
</dbReference>
<reference evidence="1" key="1">
    <citation type="submission" date="2025-08" db="UniProtKB">
        <authorList>
            <consortium name="Ensembl"/>
        </authorList>
    </citation>
    <scope>IDENTIFICATION</scope>
</reference>
<organism evidence="1 2">
    <name type="scientific">Varanus komodoensis</name>
    <name type="common">Komodo dragon</name>
    <dbReference type="NCBI Taxonomy" id="61221"/>
    <lineage>
        <taxon>Eukaryota</taxon>
        <taxon>Metazoa</taxon>
        <taxon>Chordata</taxon>
        <taxon>Craniata</taxon>
        <taxon>Vertebrata</taxon>
        <taxon>Euteleostomi</taxon>
        <taxon>Lepidosauria</taxon>
        <taxon>Squamata</taxon>
        <taxon>Bifurcata</taxon>
        <taxon>Unidentata</taxon>
        <taxon>Episquamata</taxon>
        <taxon>Toxicofera</taxon>
        <taxon>Anguimorpha</taxon>
        <taxon>Paleoanguimorpha</taxon>
        <taxon>Varanoidea</taxon>
        <taxon>Varanidae</taxon>
        <taxon>Varanus</taxon>
    </lineage>
</organism>
<keyword evidence="2" id="KW-1185">Reference proteome</keyword>
<dbReference type="InterPro" id="IPR029250">
    <property type="entry name" value="ECPIP"/>
</dbReference>
<evidence type="ECO:0000313" key="1">
    <source>
        <dbReference type="Ensembl" id="ENSVKKP00000010489.1"/>
    </source>
</evidence>
<sequence>ERWLLTKTSQYPDRKHLFLIGFLSFCAGSFSQGQKNNTLIFTKENTIRNCMCPDEITENDCDYSLANLICNCKTVLPYTIDKTYYNNLTVWFTETFMLGMFLNFTVVYDLKLSLCGTIPLSTKYLTIWGVRRLQIRSEINGQLQEQSLTTYSSHDNQIQDKLKMSCKNRDTITHVAILDTSLFNGFAALKSYSVENVFNITDHFPHLPYLDTFFITNNRSCIITFIY</sequence>
<dbReference type="Ensembl" id="ENSVKKT00000010745.1">
    <property type="protein sequence ID" value="ENSVKKP00000010489.1"/>
    <property type="gene ID" value="ENSVKKG00000007382.1"/>
</dbReference>
<accession>A0A8D2JEL2</accession>
<dbReference type="OMA" id="SRWNSEM"/>
<dbReference type="PANTHER" id="PTHR35658:SF1">
    <property type="entry name" value="CHROMOSOME 21 OPEN READING FRAME 62"/>
    <property type="match status" value="1"/>
</dbReference>
<proteinExistence type="predicted"/>
<dbReference type="AlphaFoldDB" id="A0A8D2JEL2"/>